<dbReference type="GeneID" id="113164745"/>
<dbReference type="Ensembl" id="ENSATET00000018780.3">
    <property type="protein sequence ID" value="ENSATEP00000018469.1"/>
    <property type="gene ID" value="ENSATEG00000012775.3"/>
</dbReference>
<dbReference type="InterPro" id="IPR023198">
    <property type="entry name" value="PGP-like_dom2"/>
</dbReference>
<evidence type="ECO:0000256" key="6">
    <source>
        <dbReference type="ARBA" id="ARBA00052504"/>
    </source>
</evidence>
<dbReference type="PANTHER" id="PTHR18901:SF38">
    <property type="entry name" value="PSEUDOURIDINE-5'-PHOSPHATASE"/>
    <property type="match status" value="1"/>
</dbReference>
<evidence type="ECO:0000256" key="12">
    <source>
        <dbReference type="ARBA" id="ARBA00083904"/>
    </source>
</evidence>
<evidence type="ECO:0000313" key="14">
    <source>
        <dbReference type="Proteomes" id="UP000265040"/>
    </source>
</evidence>
<dbReference type="RefSeq" id="XP_026219979.1">
    <property type="nucleotide sequence ID" value="XM_026364194.1"/>
</dbReference>
<proteinExistence type="inferred from homology"/>
<comment type="catalytic activity">
    <reaction evidence="6">
        <text>psi-UMP + H2O = pseudouridine + phosphate</text>
        <dbReference type="Rhea" id="RHEA:10944"/>
        <dbReference type="ChEBI" id="CHEBI:15377"/>
        <dbReference type="ChEBI" id="CHEBI:17802"/>
        <dbReference type="ChEBI" id="CHEBI:43474"/>
        <dbReference type="ChEBI" id="CHEBI:58380"/>
        <dbReference type="EC" id="3.1.3.96"/>
    </reaction>
</comment>
<gene>
    <name evidence="13" type="primary">PUDP</name>
</gene>
<dbReference type="Pfam" id="PF13419">
    <property type="entry name" value="HAD_2"/>
    <property type="match status" value="1"/>
</dbReference>
<dbReference type="SFLD" id="SFLDG01135">
    <property type="entry name" value="C1.5.6:_HAD__Beta-PGM__Phospha"/>
    <property type="match status" value="1"/>
</dbReference>
<keyword evidence="4" id="KW-0378">Hydrolase</keyword>
<dbReference type="EC" id="3.1.3.96" evidence="8"/>
<dbReference type="GO" id="GO:1990738">
    <property type="term" value="F:pseudouridine 5'-phosphatase activity"/>
    <property type="evidence" value="ECO:0007669"/>
    <property type="project" value="UniProtKB-EC"/>
</dbReference>
<reference evidence="13" key="3">
    <citation type="submission" date="2025-09" db="UniProtKB">
        <authorList>
            <consortium name="Ensembl"/>
        </authorList>
    </citation>
    <scope>IDENTIFICATION</scope>
</reference>
<evidence type="ECO:0000256" key="10">
    <source>
        <dbReference type="ARBA" id="ARBA00075025"/>
    </source>
</evidence>
<evidence type="ECO:0000256" key="11">
    <source>
        <dbReference type="ARBA" id="ARBA00075873"/>
    </source>
</evidence>
<dbReference type="NCBIfam" id="TIGR01509">
    <property type="entry name" value="HAD-SF-IA-v3"/>
    <property type="match status" value="1"/>
</dbReference>
<dbReference type="InParanoid" id="A0A3Q1IGB7"/>
<evidence type="ECO:0000256" key="2">
    <source>
        <dbReference type="ARBA" id="ARBA00006171"/>
    </source>
</evidence>
<evidence type="ECO:0000256" key="3">
    <source>
        <dbReference type="ARBA" id="ARBA00022723"/>
    </source>
</evidence>
<comment type="similarity">
    <text evidence="2">Belongs to the HAD-like hydrolase superfamily. CbbY/CbbZ/Gph/YieH family.</text>
</comment>
<dbReference type="CDD" id="cd07529">
    <property type="entry name" value="HAD_AtGPP-like"/>
    <property type="match status" value="1"/>
</dbReference>
<protein>
    <recommendedName>
        <fullName evidence="9">Pseudouridine-5'-phosphatase</fullName>
        <ecNumber evidence="8">3.1.3.96</ecNumber>
    </recommendedName>
    <alternativeName>
        <fullName evidence="10">Haloacid dehalogenase-like hydrolase domain-containing protein 1</fullName>
    </alternativeName>
    <alternativeName>
        <fullName evidence="11">Haloacid dehalogenase-like hydrolase domain-containing protein 1A</fullName>
    </alternativeName>
    <alternativeName>
        <fullName evidence="12">Pseudouridine-5'-monophosphatase</fullName>
    </alternativeName>
</protein>
<reference evidence="13" key="1">
    <citation type="submission" date="2021-04" db="EMBL/GenBank/DDBJ databases">
        <authorList>
            <consortium name="Wellcome Sanger Institute Data Sharing"/>
        </authorList>
    </citation>
    <scope>NUCLEOTIDE SEQUENCE [LARGE SCALE GENOMIC DNA]</scope>
</reference>
<reference evidence="13" key="2">
    <citation type="submission" date="2025-08" db="UniProtKB">
        <authorList>
            <consortium name="Ensembl"/>
        </authorList>
    </citation>
    <scope>IDENTIFICATION</scope>
</reference>
<evidence type="ECO:0000256" key="7">
    <source>
        <dbReference type="ARBA" id="ARBA00056605"/>
    </source>
</evidence>
<dbReference type="InterPro" id="IPR036412">
    <property type="entry name" value="HAD-like_sf"/>
</dbReference>
<sequence>MSGSNSTYKPVSHVLFDMDGLLLDTERLYTVAYQEICDRFGKQYTWNVKSAVMGKKALDAAQIIRDRLELPMTAEELLAESRQIQDRIFPSAKLMPGVDKLIHHLQKHNVPIAVATSSAGETFELKTSRHKDFFGLFHHVVLGDDPEVKNGKPQPDSFLVCASRFSPPASPEKCLVFEDAPNGVKAALAAGMQVVMIPDDNLDPSLTQEGTLRLRSMEEFEPQLFGLPAYD</sequence>
<dbReference type="SFLD" id="SFLDS00003">
    <property type="entry name" value="Haloacid_Dehalogenase"/>
    <property type="match status" value="1"/>
</dbReference>
<dbReference type="OMA" id="YHGRRPM"/>
<evidence type="ECO:0000256" key="4">
    <source>
        <dbReference type="ARBA" id="ARBA00022801"/>
    </source>
</evidence>
<dbReference type="GO" id="GO:0046872">
    <property type="term" value="F:metal ion binding"/>
    <property type="evidence" value="ECO:0007669"/>
    <property type="project" value="UniProtKB-KW"/>
</dbReference>
<dbReference type="AlphaFoldDB" id="A0A3Q1IGB7"/>
<dbReference type="OrthoDB" id="40579at2759"/>
<keyword evidence="5" id="KW-0460">Magnesium</keyword>
<dbReference type="Gene3D" id="1.10.150.240">
    <property type="entry name" value="Putative phosphatase, domain 2"/>
    <property type="match status" value="1"/>
</dbReference>
<comment type="function">
    <text evidence="7">Dephosphorylates pseudouridine 5'-phosphate, a potential intermediate in rRNA degradation. Pseudouridine is then excreted intact in urine.</text>
</comment>
<dbReference type="InterPro" id="IPR041492">
    <property type="entry name" value="HAD_2"/>
</dbReference>
<evidence type="ECO:0000256" key="8">
    <source>
        <dbReference type="ARBA" id="ARBA00066578"/>
    </source>
</evidence>
<dbReference type="SUPFAM" id="SSF56784">
    <property type="entry name" value="HAD-like"/>
    <property type="match status" value="1"/>
</dbReference>
<dbReference type="PANTHER" id="PTHR18901">
    <property type="entry name" value="2-DEOXYGLUCOSE-6-PHOSPHATE PHOSPHATASE 2"/>
    <property type="match status" value="1"/>
</dbReference>
<dbReference type="GeneTree" id="ENSGT00390000014753"/>
<dbReference type="InterPro" id="IPR045228">
    <property type="entry name" value="Gpp1/Gpp2-like"/>
</dbReference>
<dbReference type="SFLD" id="SFLDG01129">
    <property type="entry name" value="C1.5:_HAD__Beta-PGM__Phosphata"/>
    <property type="match status" value="1"/>
</dbReference>
<evidence type="ECO:0000256" key="1">
    <source>
        <dbReference type="ARBA" id="ARBA00001946"/>
    </source>
</evidence>
<organism evidence="13 14">
    <name type="scientific">Anabas testudineus</name>
    <name type="common">Climbing perch</name>
    <name type="synonym">Anthias testudineus</name>
    <dbReference type="NCBI Taxonomy" id="64144"/>
    <lineage>
        <taxon>Eukaryota</taxon>
        <taxon>Metazoa</taxon>
        <taxon>Chordata</taxon>
        <taxon>Craniata</taxon>
        <taxon>Vertebrata</taxon>
        <taxon>Euteleostomi</taxon>
        <taxon>Actinopterygii</taxon>
        <taxon>Neopterygii</taxon>
        <taxon>Teleostei</taxon>
        <taxon>Neoteleostei</taxon>
        <taxon>Acanthomorphata</taxon>
        <taxon>Anabantaria</taxon>
        <taxon>Anabantiformes</taxon>
        <taxon>Anabantoidei</taxon>
        <taxon>Anabantidae</taxon>
        <taxon>Anabas</taxon>
    </lineage>
</organism>
<evidence type="ECO:0000256" key="5">
    <source>
        <dbReference type="ARBA" id="ARBA00022842"/>
    </source>
</evidence>
<evidence type="ECO:0000256" key="9">
    <source>
        <dbReference type="ARBA" id="ARBA00070517"/>
    </source>
</evidence>
<dbReference type="Proteomes" id="UP000265040">
    <property type="component" value="Chromosome 2"/>
</dbReference>
<keyword evidence="3" id="KW-0479">Metal-binding</keyword>
<dbReference type="FunFam" id="3.40.50.1000:FF:000055">
    <property type="entry name" value="Haloacid dehalogenase-like hydrolase family protein"/>
    <property type="match status" value="1"/>
</dbReference>
<keyword evidence="14" id="KW-1185">Reference proteome</keyword>
<dbReference type="Gene3D" id="3.40.50.1000">
    <property type="entry name" value="HAD superfamily/HAD-like"/>
    <property type="match status" value="1"/>
</dbReference>
<dbReference type="FunFam" id="1.10.150.240:FF:000001">
    <property type="entry name" value="Haloacid dehalogenase-like hydrolase domain"/>
    <property type="match status" value="1"/>
</dbReference>
<name>A0A3Q1IGB7_ANATE</name>
<evidence type="ECO:0000313" key="13">
    <source>
        <dbReference type="Ensembl" id="ENSATEP00000018469.1"/>
    </source>
</evidence>
<dbReference type="STRING" id="64144.ENSATEP00000018469"/>
<dbReference type="InterPro" id="IPR006439">
    <property type="entry name" value="HAD-SF_hydro_IA"/>
</dbReference>
<accession>A0A3Q1IGB7</accession>
<dbReference type="InterPro" id="IPR023214">
    <property type="entry name" value="HAD_sf"/>
</dbReference>
<comment type="cofactor">
    <cofactor evidence="1">
        <name>Mg(2+)</name>
        <dbReference type="ChEBI" id="CHEBI:18420"/>
    </cofactor>
</comment>